<dbReference type="STRING" id="1134510.O9A_01306"/>
<dbReference type="EMBL" id="AHPL01000010">
    <property type="protein sequence ID" value="KEC54692.1"/>
    <property type="molecule type" value="Genomic_DNA"/>
</dbReference>
<evidence type="ECO:0000313" key="1">
    <source>
        <dbReference type="EMBL" id="KEC54692.1"/>
    </source>
</evidence>
<keyword evidence="2" id="KW-1185">Reference proteome</keyword>
<dbReference type="HOGENOM" id="CLU_2767486_0_0_5"/>
<name>A0A067WFK3_9HYPH</name>
<sequence length="69" mass="8135">MHLNIITIYETDDLRLKDYRNIHEKDFVRQQHKFIAEGKVTLLALLHSKEFSTLPLLMVKKLLPGICPF</sequence>
<organism evidence="1 2">
    <name type="scientific">Bartonella koehlerae C-29</name>
    <dbReference type="NCBI Taxonomy" id="1134510"/>
    <lineage>
        <taxon>Bacteria</taxon>
        <taxon>Pseudomonadati</taxon>
        <taxon>Pseudomonadota</taxon>
        <taxon>Alphaproteobacteria</taxon>
        <taxon>Hyphomicrobiales</taxon>
        <taxon>Bartonellaceae</taxon>
        <taxon>Bartonella</taxon>
    </lineage>
</organism>
<protein>
    <submittedName>
        <fullName evidence="1">Uncharacterized protein</fullName>
    </submittedName>
</protein>
<dbReference type="PATRIC" id="fig|1134510.3.peg.1473"/>
<accession>A0A067WFK3</accession>
<evidence type="ECO:0000313" key="2">
    <source>
        <dbReference type="Proteomes" id="UP000027015"/>
    </source>
</evidence>
<gene>
    <name evidence="1" type="ORF">O9A_01306</name>
</gene>
<dbReference type="Proteomes" id="UP000027015">
    <property type="component" value="Unassembled WGS sequence"/>
</dbReference>
<proteinExistence type="predicted"/>
<reference evidence="1 2" key="1">
    <citation type="submission" date="2012-04" db="EMBL/GenBank/DDBJ databases">
        <title>The Genome Sequence of Bartonella koehlerae C-29.</title>
        <authorList>
            <consortium name="The Broad Institute Genome Sequencing Platform"/>
            <consortium name="The Broad Institute Genome Sequencing Center for Infectious Disease"/>
            <person name="Feldgarden M."/>
            <person name="Kirby J."/>
            <person name="Kosoy M."/>
            <person name="Birtles R."/>
            <person name="Probert W.S."/>
            <person name="Chiaraviglio L."/>
            <person name="Walker B."/>
            <person name="Young S.K."/>
            <person name="Zeng Q."/>
            <person name="Gargeya S."/>
            <person name="Fitzgerald M."/>
            <person name="Haas B."/>
            <person name="Abouelleil A."/>
            <person name="Alvarado L."/>
            <person name="Arachchi H.M."/>
            <person name="Berlin A.M."/>
            <person name="Chapman S.B."/>
            <person name="Goldberg J."/>
            <person name="Griggs A."/>
            <person name="Gujja S."/>
            <person name="Hansen M."/>
            <person name="Howarth C."/>
            <person name="Imamovic A."/>
            <person name="Larimer J."/>
            <person name="McCowen C."/>
            <person name="Montmayeur A."/>
            <person name="Murphy C."/>
            <person name="Neiman D."/>
            <person name="Pearson M."/>
            <person name="Priest M."/>
            <person name="Roberts A."/>
            <person name="Saif S."/>
            <person name="Shea T."/>
            <person name="Sisk P."/>
            <person name="Sykes S."/>
            <person name="Wortman J."/>
            <person name="Nusbaum C."/>
            <person name="Birren B."/>
        </authorList>
    </citation>
    <scope>NUCLEOTIDE SEQUENCE [LARGE SCALE GENOMIC DNA]</scope>
    <source>
        <strain evidence="1 2">C-29</strain>
    </source>
</reference>
<dbReference type="AlphaFoldDB" id="A0A067WFK3"/>
<comment type="caution">
    <text evidence="1">The sequence shown here is derived from an EMBL/GenBank/DDBJ whole genome shotgun (WGS) entry which is preliminary data.</text>
</comment>